<feature type="compositionally biased region" description="Low complexity" evidence="5">
    <location>
        <begin position="786"/>
        <end position="814"/>
    </location>
</feature>
<accession>A0A834Y198</accession>
<dbReference type="InterPro" id="IPR051856">
    <property type="entry name" value="CSR-E3_Ligase_Protein"/>
</dbReference>
<comment type="subcellular location">
    <subcellularLocation>
        <location evidence="1">Membrane</location>
        <topology evidence="1">Multi-pass membrane protein</topology>
    </subcellularLocation>
</comment>
<dbReference type="EMBL" id="JACMRX010000001">
    <property type="protein sequence ID" value="KAF7996821.1"/>
    <property type="molecule type" value="Genomic_DNA"/>
</dbReference>
<dbReference type="OrthoDB" id="6598372at2759"/>
<proteinExistence type="predicted"/>
<feature type="compositionally biased region" description="Basic and acidic residues" evidence="5">
    <location>
        <begin position="1120"/>
        <end position="1135"/>
    </location>
</feature>
<evidence type="ECO:0000256" key="3">
    <source>
        <dbReference type="ARBA" id="ARBA00022989"/>
    </source>
</evidence>
<evidence type="ECO:0000259" key="7">
    <source>
        <dbReference type="Pfam" id="PF07782"/>
    </source>
</evidence>
<name>A0A834Y198_APHGI</name>
<evidence type="ECO:0000313" key="9">
    <source>
        <dbReference type="EMBL" id="KAF7996821.1"/>
    </source>
</evidence>
<protein>
    <recommendedName>
        <fullName evidence="11">Dendritic cell-specific transmembrane protein-like domain-containing protein</fullName>
    </recommendedName>
</protein>
<feature type="transmembrane region" description="Helical" evidence="6">
    <location>
        <begin position="87"/>
        <end position="108"/>
    </location>
</feature>
<organism evidence="9 10">
    <name type="scientific">Aphidius gifuensis</name>
    <name type="common">Parasitoid wasp</name>
    <dbReference type="NCBI Taxonomy" id="684658"/>
    <lineage>
        <taxon>Eukaryota</taxon>
        <taxon>Metazoa</taxon>
        <taxon>Ecdysozoa</taxon>
        <taxon>Arthropoda</taxon>
        <taxon>Hexapoda</taxon>
        <taxon>Insecta</taxon>
        <taxon>Pterygota</taxon>
        <taxon>Neoptera</taxon>
        <taxon>Endopterygota</taxon>
        <taxon>Hymenoptera</taxon>
        <taxon>Apocrita</taxon>
        <taxon>Ichneumonoidea</taxon>
        <taxon>Braconidae</taxon>
        <taxon>Aphidiinae</taxon>
        <taxon>Aphidius</taxon>
    </lineage>
</organism>
<feature type="transmembrane region" description="Helical" evidence="6">
    <location>
        <begin position="114"/>
        <end position="144"/>
    </location>
</feature>
<feature type="domain" description="E3 ubiquitin-protein ligase DCST1-like C-terminal" evidence="8">
    <location>
        <begin position="645"/>
        <end position="691"/>
    </location>
</feature>
<feature type="compositionally biased region" description="Polar residues" evidence="5">
    <location>
        <begin position="1146"/>
        <end position="1161"/>
    </location>
</feature>
<dbReference type="Pfam" id="PF26039">
    <property type="entry name" value="Dcst2"/>
    <property type="match status" value="1"/>
</dbReference>
<feature type="region of interest" description="Disordered" evidence="5">
    <location>
        <begin position="1065"/>
        <end position="1189"/>
    </location>
</feature>
<feature type="compositionally biased region" description="Low complexity" evidence="5">
    <location>
        <begin position="1162"/>
        <end position="1174"/>
    </location>
</feature>
<keyword evidence="2 6" id="KW-0812">Transmembrane</keyword>
<feature type="compositionally biased region" description="Basic and acidic residues" evidence="5">
    <location>
        <begin position="1082"/>
        <end position="1100"/>
    </location>
</feature>
<feature type="region of interest" description="Disordered" evidence="5">
    <location>
        <begin position="778"/>
        <end position="814"/>
    </location>
</feature>
<dbReference type="Proteomes" id="UP000639338">
    <property type="component" value="Unassembled WGS sequence"/>
</dbReference>
<evidence type="ECO:0000256" key="4">
    <source>
        <dbReference type="ARBA" id="ARBA00023136"/>
    </source>
</evidence>
<evidence type="ECO:0000256" key="6">
    <source>
        <dbReference type="SAM" id="Phobius"/>
    </source>
</evidence>
<reference evidence="9 10" key="1">
    <citation type="submission" date="2020-08" db="EMBL/GenBank/DDBJ databases">
        <title>Aphidius gifuensis genome sequencing and assembly.</title>
        <authorList>
            <person name="Du Z."/>
        </authorList>
    </citation>
    <scope>NUCLEOTIDE SEQUENCE [LARGE SCALE GENOMIC DNA]</scope>
    <source>
        <strain evidence="9">YNYX2018</strain>
        <tissue evidence="9">Adults</tissue>
    </source>
</reference>
<evidence type="ECO:0008006" key="11">
    <source>
        <dbReference type="Google" id="ProtNLM"/>
    </source>
</evidence>
<keyword evidence="4 6" id="KW-0472">Membrane</keyword>
<feature type="transmembrane region" description="Helical" evidence="6">
    <location>
        <begin position="382"/>
        <end position="402"/>
    </location>
</feature>
<evidence type="ECO:0000259" key="8">
    <source>
        <dbReference type="Pfam" id="PF26037"/>
    </source>
</evidence>
<dbReference type="Pfam" id="PF07782">
    <property type="entry name" value="DC_STAMP"/>
    <property type="match status" value="1"/>
</dbReference>
<dbReference type="PANTHER" id="PTHR21041:SF9">
    <property type="entry name" value="DENDRITIC CELL-SPECIFIC TRANSMEMBRANE PROTEIN-LIKE DOMAIN-CONTAINING PROTEIN"/>
    <property type="match status" value="1"/>
</dbReference>
<feature type="domain" description="Dendritic cell-specific transmembrane protein-like" evidence="7">
    <location>
        <begin position="414"/>
        <end position="589"/>
    </location>
</feature>
<dbReference type="PANTHER" id="PTHR21041">
    <property type="entry name" value="DENDRITIC CELL-SPECIFIC TRANSMEMBRANE PROTEIN"/>
    <property type="match status" value="1"/>
</dbReference>
<feature type="region of interest" description="Disordered" evidence="5">
    <location>
        <begin position="967"/>
        <end position="995"/>
    </location>
</feature>
<sequence length="1484" mass="170317">MAFFQLILNARELEKARQDYHDEKLESIEISKGLKKPNYTLSQKIRLKKLQQIKELIDKWLENLWIHKKIILIKTDGTFENSVVKSIIGFFGGIILAYIFFIFFVYQLNFRTSSAAFLCTIIGVILTLGLAFSLRIRCFVFLLLPQLFSKRGRQALMAYAFILALTGPAKNTLQNIGVLAESLACGQEQLKEAVKTIIDLVKQPFYALRDSIGRVIKIIQSVVKKIEETLLSIKKMILSILNVMKAVSEWLESVVNVCNKKLGTPFERCEKVFEGAVADCQASLGPHFGDICNLAYVVGAMCYTVKPMDFICILVTFVSDTIVDSVRKKLKKFSKHMKTMFYVKINFSHSFDFETKSSKTLDEVANDIVSEIHDRTDKFLKFFDCMSFLSSFFVLFMLLRIISYRHKWLTNERFDNQYITNYLRDIDIIRAKKDQETVLPLNPREKSIYIPLTSIILIKSEKIHLAKSAVFLSLTTFKLYIIRYHGEFATKKQQINSVGIVVTGDGYSSQLYRNVINAFTPSNDDIQVDSLPCLPNPLPPDFNRYTQILSLIVFCWILALFEPYGLRLRQIVMGHYHPERAKQRAVWLYNHILRSRGGFIKYARRQLRRKYGTNDDKDSRESITFKQHIFAFLPILNIFFKNDEKVCLLCGAAESNNKMPHIKCPTPGCIGLFCIQCFSDLQNLCTICKAPMDYGDLSDISQERDSSDDEPPGYQYEHSREIIPLEEKLSHRDVEAQKVRDDVTIQIFKETLGESVGSSHDILVRNYDIGVQQTIDEKNDSECPCSSASSSSSSSSSSNTYVSESCTDSDSSTSSIIEEEMIQIEIDDDIEGKALLGAGGSDILRKTPARIQKIVDVLNEISRKKSSRPCEDSNDTLMTSRVIELLYSRFPEIKDKKSIADDCVKFIRKSSSLSIDNNKTRKINKNLNRERGGKDNKKRHVKFLKPLKNVTKYFEINELADKYKKKYNKAGHSKDSSPVDENVAGTSKSHEKKSKWYEKKNIPSFGIKKKIKKKIKSMKEDFRKNIFNETSGDESSAGEKQDEPKSFKLKFKNIKLKIKDFYKKKKEKGVKSDDDSPDVDDDKQKLIHSEDSSDVDEQHKNLSSKKSTSDEEEEEINELFIKEKTDDDNEKEKVEYQNTPDDENNLSKNQTDDLSSNTSIQSPSKPTKSSLTSPANSPPIKKSKAVQKNPTTIIYKKRKKCKQCSKSKKRYCNCSDNYEKPGQQVTGFRPIIYPIPCCHQAQVCVPGPGYDPNEWFQLNHQYNYPCCQKKNQITRDTSTTTIPMYNPNEIICPSTSRKHNLPVLRKFLPLFQTPELVEELEERDRLRFIEEQIERRRIDDAVKINEPYRCPGINSQVRCPSQLVLRPSKMAKRSEGILCRDTRTIQQVTDLETAEDCHCDDENNKSTDSSHSYVIDLSLVKTESQQLTQLFQSQDDNFLTNANTENKIVNVFQEIEELREVFSPEVESQLTVVRSRSEEIKKDV</sequence>
<feature type="transmembrane region" description="Helical" evidence="6">
    <location>
        <begin position="545"/>
        <end position="566"/>
    </location>
</feature>
<dbReference type="InterPro" id="IPR012858">
    <property type="entry name" value="DC_STAMP-like"/>
</dbReference>
<gene>
    <name evidence="9" type="ORF">HCN44_002467</name>
</gene>
<dbReference type="Pfam" id="PF26037">
    <property type="entry name" value="zf-RING_DCST1_C"/>
    <property type="match status" value="1"/>
</dbReference>
<evidence type="ECO:0000256" key="5">
    <source>
        <dbReference type="SAM" id="MobiDB-lite"/>
    </source>
</evidence>
<dbReference type="GO" id="GO:0016020">
    <property type="term" value="C:membrane"/>
    <property type="evidence" value="ECO:0007669"/>
    <property type="project" value="UniProtKB-SubCell"/>
</dbReference>
<comment type="caution">
    <text evidence="9">The sequence shown here is derived from an EMBL/GenBank/DDBJ whole genome shotgun (WGS) entry which is preliminary data.</text>
</comment>
<evidence type="ECO:0000256" key="1">
    <source>
        <dbReference type="ARBA" id="ARBA00004141"/>
    </source>
</evidence>
<keyword evidence="10" id="KW-1185">Reference proteome</keyword>
<keyword evidence="3 6" id="KW-1133">Transmembrane helix</keyword>
<dbReference type="InterPro" id="IPR058842">
    <property type="entry name" value="DCST1_C"/>
</dbReference>
<evidence type="ECO:0000256" key="2">
    <source>
        <dbReference type="ARBA" id="ARBA00022692"/>
    </source>
</evidence>
<evidence type="ECO:0000313" key="10">
    <source>
        <dbReference type="Proteomes" id="UP000639338"/>
    </source>
</evidence>